<evidence type="ECO:0000313" key="7">
    <source>
        <dbReference type="EMBL" id="CAL4227984.1"/>
    </source>
</evidence>
<dbReference type="SMART" id="SM00547">
    <property type="entry name" value="ZnF_RBZ"/>
    <property type="match status" value="1"/>
</dbReference>
<evidence type="ECO:0000313" key="8">
    <source>
        <dbReference type="Proteomes" id="UP001497623"/>
    </source>
</evidence>
<evidence type="ECO:0000259" key="6">
    <source>
        <dbReference type="PROSITE" id="PS50199"/>
    </source>
</evidence>
<dbReference type="SUPFAM" id="SSF90209">
    <property type="entry name" value="Ran binding protein zinc finger-like"/>
    <property type="match status" value="1"/>
</dbReference>
<keyword evidence="3" id="KW-0862">Zinc</keyword>
<keyword evidence="2 4" id="KW-0863">Zinc-finger</keyword>
<evidence type="ECO:0000256" key="2">
    <source>
        <dbReference type="ARBA" id="ARBA00022771"/>
    </source>
</evidence>
<dbReference type="InterPro" id="IPR036443">
    <property type="entry name" value="Znf_RanBP2_sf"/>
</dbReference>
<dbReference type="PROSITE" id="PS01358">
    <property type="entry name" value="ZF_RANBP2_1"/>
    <property type="match status" value="1"/>
</dbReference>
<feature type="non-terminal residue" evidence="7">
    <location>
        <position position="1"/>
    </location>
</feature>
<evidence type="ECO:0000256" key="4">
    <source>
        <dbReference type="PROSITE-ProRule" id="PRU00322"/>
    </source>
</evidence>
<organism evidence="7 8">
    <name type="scientific">Meganyctiphanes norvegica</name>
    <name type="common">Northern krill</name>
    <name type="synonym">Thysanopoda norvegica</name>
    <dbReference type="NCBI Taxonomy" id="48144"/>
    <lineage>
        <taxon>Eukaryota</taxon>
        <taxon>Metazoa</taxon>
        <taxon>Ecdysozoa</taxon>
        <taxon>Arthropoda</taxon>
        <taxon>Crustacea</taxon>
        <taxon>Multicrustacea</taxon>
        <taxon>Malacostraca</taxon>
        <taxon>Eumalacostraca</taxon>
        <taxon>Eucarida</taxon>
        <taxon>Euphausiacea</taxon>
        <taxon>Euphausiidae</taxon>
        <taxon>Meganyctiphanes</taxon>
    </lineage>
</organism>
<feature type="compositionally biased region" description="Low complexity" evidence="5">
    <location>
        <begin position="61"/>
        <end position="73"/>
    </location>
</feature>
<name>A0AAV2SSX2_MEGNR</name>
<sequence>IPPTEIHDNGDDWNCHSCTFKNSGMMNMCEICNTPRPTISGPPTSLIPTVEPGTQDDRVTNDASSTTDNSSDDGALMIPPTDIHDNGKTTQLKEKMPKVRDFGKNYTWLLYDVKTNLLSCAACKTSTQRMSRAG</sequence>
<dbReference type="InterPro" id="IPR001876">
    <property type="entry name" value="Znf_RanBP2"/>
</dbReference>
<feature type="compositionally biased region" description="Polar residues" evidence="5">
    <location>
        <begin position="37"/>
        <end position="47"/>
    </location>
</feature>
<keyword evidence="1" id="KW-0479">Metal-binding</keyword>
<comment type="caution">
    <text evidence="7">The sequence shown here is derived from an EMBL/GenBank/DDBJ whole genome shotgun (WGS) entry which is preliminary data.</text>
</comment>
<dbReference type="EMBL" id="CAXKWB010105141">
    <property type="protein sequence ID" value="CAL4227984.1"/>
    <property type="molecule type" value="Genomic_DNA"/>
</dbReference>
<accession>A0AAV2SSX2</accession>
<dbReference type="AlphaFoldDB" id="A0AAV2SSX2"/>
<dbReference type="GO" id="GO:0008270">
    <property type="term" value="F:zinc ion binding"/>
    <property type="evidence" value="ECO:0007669"/>
    <property type="project" value="UniProtKB-KW"/>
</dbReference>
<dbReference type="PROSITE" id="PS50199">
    <property type="entry name" value="ZF_RANBP2_2"/>
    <property type="match status" value="1"/>
</dbReference>
<proteinExistence type="predicted"/>
<evidence type="ECO:0000256" key="3">
    <source>
        <dbReference type="ARBA" id="ARBA00022833"/>
    </source>
</evidence>
<reference evidence="7 8" key="1">
    <citation type="submission" date="2024-05" db="EMBL/GenBank/DDBJ databases">
        <authorList>
            <person name="Wallberg A."/>
        </authorList>
    </citation>
    <scope>NUCLEOTIDE SEQUENCE [LARGE SCALE GENOMIC DNA]</scope>
</reference>
<evidence type="ECO:0000256" key="5">
    <source>
        <dbReference type="SAM" id="MobiDB-lite"/>
    </source>
</evidence>
<feature type="domain" description="RanBP2-type" evidence="6">
    <location>
        <begin position="8"/>
        <end position="38"/>
    </location>
</feature>
<feature type="region of interest" description="Disordered" evidence="5">
    <location>
        <begin position="37"/>
        <end position="90"/>
    </location>
</feature>
<protein>
    <recommendedName>
        <fullName evidence="6">RanBP2-type domain-containing protein</fullName>
    </recommendedName>
</protein>
<dbReference type="Gene3D" id="2.30.30.380">
    <property type="entry name" value="Zn-finger domain of Sec23/24"/>
    <property type="match status" value="1"/>
</dbReference>
<gene>
    <name evidence="7" type="ORF">MNOR_LOCUS39574</name>
</gene>
<dbReference type="Proteomes" id="UP001497623">
    <property type="component" value="Unassembled WGS sequence"/>
</dbReference>
<keyword evidence="8" id="KW-1185">Reference proteome</keyword>
<feature type="non-terminal residue" evidence="7">
    <location>
        <position position="134"/>
    </location>
</feature>
<evidence type="ECO:0000256" key="1">
    <source>
        <dbReference type="ARBA" id="ARBA00022723"/>
    </source>
</evidence>